<organism evidence="1 2">
    <name type="scientific">Nitratireductor aestuarii</name>
    <dbReference type="NCBI Taxonomy" id="1735103"/>
    <lineage>
        <taxon>Bacteria</taxon>
        <taxon>Pseudomonadati</taxon>
        <taxon>Pseudomonadota</taxon>
        <taxon>Alphaproteobacteria</taxon>
        <taxon>Hyphomicrobiales</taxon>
        <taxon>Phyllobacteriaceae</taxon>
        <taxon>Nitratireductor</taxon>
    </lineage>
</organism>
<dbReference type="AlphaFoldDB" id="A0A916S3X6"/>
<evidence type="ECO:0000313" key="1">
    <source>
        <dbReference type="EMBL" id="GGA83243.1"/>
    </source>
</evidence>
<sequence>MEGKDEKLPTPDLIRRCREHMERATYPKSASELVKIWYDDWRGNPAKPKNITKKHKAGHVGRVSKWLERHEKAGRLRVVDHSGKWNAKRYLQVDGADWKRPRRSLAKGSEKISEG</sequence>
<proteinExistence type="predicted"/>
<protein>
    <submittedName>
        <fullName evidence="1">Uncharacterized protein</fullName>
    </submittedName>
</protein>
<gene>
    <name evidence="1" type="ORF">GCM10011385_41710</name>
</gene>
<name>A0A916S3X6_9HYPH</name>
<comment type="caution">
    <text evidence="1">The sequence shown here is derived from an EMBL/GenBank/DDBJ whole genome shotgun (WGS) entry which is preliminary data.</text>
</comment>
<keyword evidence="2" id="KW-1185">Reference proteome</keyword>
<evidence type="ECO:0000313" key="2">
    <source>
        <dbReference type="Proteomes" id="UP000636264"/>
    </source>
</evidence>
<reference evidence="1" key="1">
    <citation type="journal article" date="2014" name="Int. J. Syst. Evol. Microbiol.">
        <title>Complete genome sequence of Corynebacterium casei LMG S-19264T (=DSM 44701T), isolated from a smear-ripened cheese.</title>
        <authorList>
            <consortium name="US DOE Joint Genome Institute (JGI-PGF)"/>
            <person name="Walter F."/>
            <person name="Albersmeier A."/>
            <person name="Kalinowski J."/>
            <person name="Ruckert C."/>
        </authorList>
    </citation>
    <scope>NUCLEOTIDE SEQUENCE</scope>
    <source>
        <strain evidence="1">CGMCC 1.15320</strain>
    </source>
</reference>
<accession>A0A916S3X6</accession>
<reference evidence="1" key="2">
    <citation type="submission" date="2020-09" db="EMBL/GenBank/DDBJ databases">
        <authorList>
            <person name="Sun Q."/>
            <person name="Zhou Y."/>
        </authorList>
    </citation>
    <scope>NUCLEOTIDE SEQUENCE</scope>
    <source>
        <strain evidence="1">CGMCC 1.15320</strain>
    </source>
</reference>
<dbReference type="Proteomes" id="UP000636264">
    <property type="component" value="Unassembled WGS sequence"/>
</dbReference>
<dbReference type="EMBL" id="BMIF01000051">
    <property type="protein sequence ID" value="GGA83243.1"/>
    <property type="molecule type" value="Genomic_DNA"/>
</dbReference>